<proteinExistence type="inferred from homology"/>
<dbReference type="GO" id="GO:0006412">
    <property type="term" value="P:translation"/>
    <property type="evidence" value="ECO:0007669"/>
    <property type="project" value="InterPro"/>
</dbReference>
<evidence type="ECO:0000256" key="6">
    <source>
        <dbReference type="ARBA" id="ARBA00035137"/>
    </source>
</evidence>
<dbReference type="OrthoDB" id="10012356at2759"/>
<comment type="similarity">
    <text evidence="2">Belongs to the mitochondrion-specific ribosomal protein mS23 family.</text>
</comment>
<sequence length="157" mass="18225">MVGSRHLRGTVLSRVRNLLRSGAITKQPVWFPVVDAFPPLTETKLNRKGDEELMHKIMYPEDEFRKQFYQRFQTVQPLYLWGDDSSHCDKFVDSCMKLVEQGMDKEEAIENTVSTLYTSKGTTLPDDSEDIKDSYSFIFDSKGRMQDFSTDDGKHNR</sequence>
<dbReference type="GO" id="GO:0005840">
    <property type="term" value="C:ribosome"/>
    <property type="evidence" value="ECO:0007669"/>
    <property type="project" value="InterPro"/>
</dbReference>
<evidence type="ECO:0000256" key="1">
    <source>
        <dbReference type="ARBA" id="ARBA00004173"/>
    </source>
</evidence>
<feature type="domain" description="Small ribosomal subunit protein mS23 conserved" evidence="7">
    <location>
        <begin position="8"/>
        <end position="116"/>
    </location>
</feature>
<keyword evidence="9" id="KW-1185">Reference proteome</keyword>
<evidence type="ECO:0000259" key="7">
    <source>
        <dbReference type="Pfam" id="PF10484"/>
    </source>
</evidence>
<dbReference type="Proteomes" id="UP001163046">
    <property type="component" value="Unassembled WGS sequence"/>
</dbReference>
<organism evidence="8 9">
    <name type="scientific">Desmophyllum pertusum</name>
    <dbReference type="NCBI Taxonomy" id="174260"/>
    <lineage>
        <taxon>Eukaryota</taxon>
        <taxon>Metazoa</taxon>
        <taxon>Cnidaria</taxon>
        <taxon>Anthozoa</taxon>
        <taxon>Hexacorallia</taxon>
        <taxon>Scleractinia</taxon>
        <taxon>Caryophylliina</taxon>
        <taxon>Caryophylliidae</taxon>
        <taxon>Desmophyllum</taxon>
    </lineage>
</organism>
<protein>
    <recommendedName>
        <fullName evidence="6">Small ribosomal subunit protein mS23</fullName>
    </recommendedName>
</protein>
<evidence type="ECO:0000256" key="5">
    <source>
        <dbReference type="ARBA" id="ARBA00023274"/>
    </source>
</evidence>
<gene>
    <name evidence="8" type="primary">MRPS23</name>
    <name evidence="8" type="ORF">OS493_004254</name>
</gene>
<reference evidence="8" key="1">
    <citation type="submission" date="2023-01" db="EMBL/GenBank/DDBJ databases">
        <title>Genome assembly of the deep-sea coral Lophelia pertusa.</title>
        <authorList>
            <person name="Herrera S."/>
            <person name="Cordes E."/>
        </authorList>
    </citation>
    <scope>NUCLEOTIDE SEQUENCE</scope>
    <source>
        <strain evidence="8">USNM1676648</strain>
        <tissue evidence="8">Polyp</tissue>
    </source>
</reference>
<dbReference type="InterPro" id="IPR059242">
    <property type="entry name" value="mS23_dom"/>
</dbReference>
<dbReference type="EMBL" id="MU825874">
    <property type="protein sequence ID" value="KAJ7387277.1"/>
    <property type="molecule type" value="Genomic_DNA"/>
</dbReference>
<comment type="caution">
    <text evidence="8">The sequence shown here is derived from an EMBL/GenBank/DDBJ whole genome shotgun (WGS) entry which is preliminary data.</text>
</comment>
<accession>A0A9W9ZSV9</accession>
<dbReference type="AlphaFoldDB" id="A0A9W9ZSV9"/>
<name>A0A9W9ZSV9_9CNID</name>
<dbReference type="PANTHER" id="PTHR15925:SF2">
    <property type="entry name" value="SMALL RIBOSOMAL SUBUNIT PROTEIN MS23"/>
    <property type="match status" value="1"/>
</dbReference>
<dbReference type="GO" id="GO:0003735">
    <property type="term" value="F:structural constituent of ribosome"/>
    <property type="evidence" value="ECO:0007669"/>
    <property type="project" value="InterPro"/>
</dbReference>
<evidence type="ECO:0000256" key="4">
    <source>
        <dbReference type="ARBA" id="ARBA00023128"/>
    </source>
</evidence>
<dbReference type="GO" id="GO:0005739">
    <property type="term" value="C:mitochondrion"/>
    <property type="evidence" value="ECO:0007669"/>
    <property type="project" value="InterPro"/>
</dbReference>
<evidence type="ECO:0000256" key="3">
    <source>
        <dbReference type="ARBA" id="ARBA00022980"/>
    </source>
</evidence>
<keyword evidence="4" id="KW-0496">Mitochondrion</keyword>
<comment type="subcellular location">
    <subcellularLocation>
        <location evidence="1">Mitochondrion</location>
    </subcellularLocation>
</comment>
<keyword evidence="3" id="KW-0689">Ribosomal protein</keyword>
<evidence type="ECO:0000313" key="9">
    <source>
        <dbReference type="Proteomes" id="UP001163046"/>
    </source>
</evidence>
<dbReference type="InterPro" id="IPR019520">
    <property type="entry name" value="Ribosomal_mS23_met"/>
</dbReference>
<keyword evidence="5" id="KW-0687">Ribonucleoprotein</keyword>
<evidence type="ECO:0000256" key="2">
    <source>
        <dbReference type="ARBA" id="ARBA00009864"/>
    </source>
</evidence>
<dbReference type="CDD" id="cd23701">
    <property type="entry name" value="At1g26750"/>
    <property type="match status" value="1"/>
</dbReference>
<dbReference type="PANTHER" id="PTHR15925">
    <property type="entry name" value="MITOCHONDRIAL RIBOSOMAL PROTEIN S23"/>
    <property type="match status" value="1"/>
</dbReference>
<evidence type="ECO:0000313" key="8">
    <source>
        <dbReference type="EMBL" id="KAJ7387277.1"/>
    </source>
</evidence>
<dbReference type="Pfam" id="PF10484">
    <property type="entry name" value="MRP-S23"/>
    <property type="match status" value="1"/>
</dbReference>
<dbReference type="InterPro" id="IPR023611">
    <property type="entry name" value="mS23_dom_met"/>
</dbReference>